<dbReference type="EMBL" id="SMFR01000007">
    <property type="protein sequence ID" value="TCJ90232.1"/>
    <property type="molecule type" value="Genomic_DNA"/>
</dbReference>
<protein>
    <submittedName>
        <fullName evidence="2">Nuclease-like protein</fullName>
    </submittedName>
</protein>
<dbReference type="Proteomes" id="UP000294856">
    <property type="component" value="Unassembled WGS sequence"/>
</dbReference>
<feature type="domain" description="NERD" evidence="1">
    <location>
        <begin position="18"/>
        <end position="124"/>
    </location>
</feature>
<comment type="caution">
    <text evidence="2">The sequence shown here is derived from an EMBL/GenBank/DDBJ whole genome shotgun (WGS) entry which is preliminary data.</text>
</comment>
<proteinExistence type="predicted"/>
<evidence type="ECO:0000313" key="2">
    <source>
        <dbReference type="EMBL" id="TCJ90232.1"/>
    </source>
</evidence>
<organism evidence="2 3">
    <name type="scientific">Nocardia alba</name>
    <dbReference type="NCBI Taxonomy" id="225051"/>
    <lineage>
        <taxon>Bacteria</taxon>
        <taxon>Bacillati</taxon>
        <taxon>Actinomycetota</taxon>
        <taxon>Actinomycetes</taxon>
        <taxon>Mycobacteriales</taxon>
        <taxon>Nocardiaceae</taxon>
        <taxon>Nocardia</taxon>
    </lineage>
</organism>
<keyword evidence="3" id="KW-1185">Reference proteome</keyword>
<evidence type="ECO:0000313" key="3">
    <source>
        <dbReference type="Proteomes" id="UP000294856"/>
    </source>
</evidence>
<dbReference type="AlphaFoldDB" id="A0A4R1FBN2"/>
<name>A0A4R1FBN2_9NOCA</name>
<reference evidence="2 3" key="1">
    <citation type="submission" date="2019-03" db="EMBL/GenBank/DDBJ databases">
        <title>Genomic Encyclopedia of Type Strains, Phase IV (KMG-IV): sequencing the most valuable type-strain genomes for metagenomic binning, comparative biology and taxonomic classification.</title>
        <authorList>
            <person name="Goeker M."/>
        </authorList>
    </citation>
    <scope>NUCLEOTIDE SEQUENCE [LARGE SCALE GENOMIC DNA]</scope>
    <source>
        <strain evidence="2 3">DSM 44684</strain>
    </source>
</reference>
<evidence type="ECO:0000259" key="1">
    <source>
        <dbReference type="Pfam" id="PF08378"/>
    </source>
</evidence>
<accession>A0A4R1FBN2</accession>
<dbReference type="Pfam" id="PF08378">
    <property type="entry name" value="NERD"/>
    <property type="match status" value="1"/>
</dbReference>
<gene>
    <name evidence="2" type="ORF">DFR71_6123</name>
</gene>
<dbReference type="STRING" id="1210063.GCA_001612665_06475"/>
<sequence>MTWTPITESEHSHERRGLATILERLPSTSPWRAWSNFEFPATGAKPFEIDLLLTTPSGLHMIELKAWSGSVDVETDHWIQTAANGRRIDHGNVLELAHFKSMLLMKQLQRAGEAAIVRTGVCFTDSRVHLNLPALNRRHVHTVDELVSRLSRPTHDARHRMPPDRVERIEEALATFALPHRPRD</sequence>
<dbReference type="InterPro" id="IPR011528">
    <property type="entry name" value="NERD"/>
</dbReference>